<comment type="caution">
    <text evidence="1">The sequence shown here is derived from an EMBL/GenBank/DDBJ whole genome shotgun (WGS) entry which is preliminary data.</text>
</comment>
<evidence type="ECO:0000313" key="2">
    <source>
        <dbReference type="Proteomes" id="UP000652427"/>
    </source>
</evidence>
<dbReference type="RefSeq" id="WP_176279568.1">
    <property type="nucleotide sequence ID" value="NZ_JABWMH010000003.1"/>
</dbReference>
<dbReference type="Proteomes" id="UP000652427">
    <property type="component" value="Unassembled WGS sequence"/>
</dbReference>
<evidence type="ECO:0000313" key="1">
    <source>
        <dbReference type="EMBL" id="NVD28023.1"/>
    </source>
</evidence>
<gene>
    <name evidence="1" type="ORF">HUO14_08920</name>
</gene>
<sequence>MQVNSKLAHLSAEQLVDLLEKYGNQSIPLKDIISEFSIQTTPSALNALLPPLIHEEAPCPYCVDVFLQSRRPNRSGYTSPIRRCPNCGHQNTDYCLCLNCRESAAKKRQWIEEIKRDLIRDDYGGRHYDDNFKCVTLRDAVYLSALIRQSLSEDLAVVDPYAPGPPLLAPTGDHMREITMHLQGKVLLAVDPESPIDAFVFNEELTEAHSYYPAKVDWLFLPGLAPASKRQFIADLTAAIDNNWPDAWQNDMPSLWREIIKVEAFEYFFHLLDQRGYQLDKIGEKTHAVFDFLIERFPLSKIYNLMWQAVRDVTDYNVKNDIPTYRAKNNFVGAIQRKAEKYIAQGWDLKDSRRDFDCPQTWISSTFFDTFMKVGEDGFTSMPPPESD</sequence>
<protein>
    <submittedName>
        <fullName evidence="1">Uncharacterized protein</fullName>
    </submittedName>
</protein>
<reference evidence="1 2" key="1">
    <citation type="submission" date="2020-06" db="EMBL/GenBank/DDBJ databases">
        <authorList>
            <person name="Kim S.-J."/>
            <person name="Park S.-J."/>
        </authorList>
    </citation>
    <scope>NUCLEOTIDE SEQUENCE [LARGE SCALE GENOMIC DNA]</scope>
    <source>
        <strain evidence="1 2">SW-151</strain>
    </source>
</reference>
<dbReference type="EMBL" id="JABWMH010000003">
    <property type="protein sequence ID" value="NVD28023.1"/>
    <property type="molecule type" value="Genomic_DNA"/>
</dbReference>
<keyword evidence="2" id="KW-1185">Reference proteome</keyword>
<accession>A0ABX2N2V8</accession>
<proteinExistence type="predicted"/>
<organism evidence="1 2">
    <name type="scientific">Parasphingorhabdus flavimaris</name>
    <dbReference type="NCBI Taxonomy" id="266812"/>
    <lineage>
        <taxon>Bacteria</taxon>
        <taxon>Pseudomonadati</taxon>
        <taxon>Pseudomonadota</taxon>
        <taxon>Alphaproteobacteria</taxon>
        <taxon>Sphingomonadales</taxon>
        <taxon>Sphingomonadaceae</taxon>
        <taxon>Parasphingorhabdus</taxon>
    </lineage>
</organism>
<name>A0ABX2N2V8_9SPHN</name>